<proteinExistence type="predicted"/>
<evidence type="ECO:0000256" key="4">
    <source>
        <dbReference type="ARBA" id="ARBA00023136"/>
    </source>
</evidence>
<feature type="transmembrane region" description="Helical" evidence="7">
    <location>
        <begin position="223"/>
        <end position="241"/>
    </location>
</feature>
<dbReference type="SUPFAM" id="SSF81321">
    <property type="entry name" value="Family A G protein-coupled receptor-like"/>
    <property type="match status" value="1"/>
</dbReference>
<gene>
    <name evidence="11" type="ORF">Ae201684_018347</name>
</gene>
<feature type="domain" description="G-protein coupled receptors family 2 profile 2" evidence="8">
    <location>
        <begin position="111"/>
        <end position="367"/>
    </location>
</feature>
<feature type="domain" description="G-protein coupled receptors family 1 profile" evidence="9">
    <location>
        <begin position="125"/>
        <end position="335"/>
    </location>
</feature>
<dbReference type="GO" id="GO:0004888">
    <property type="term" value="F:transmembrane signaling receptor activity"/>
    <property type="evidence" value="ECO:0007669"/>
    <property type="project" value="InterPro"/>
</dbReference>
<dbReference type="PROSITE" id="PS51455">
    <property type="entry name" value="PIPK"/>
    <property type="match status" value="1"/>
</dbReference>
<evidence type="ECO:0000256" key="3">
    <source>
        <dbReference type="ARBA" id="ARBA00022989"/>
    </source>
</evidence>
<dbReference type="InterPro" id="IPR017452">
    <property type="entry name" value="GPCR_Rhodpsn_7TM"/>
</dbReference>
<dbReference type="VEuPathDB" id="FungiDB:AeMF1_016461"/>
<evidence type="ECO:0008006" key="13">
    <source>
        <dbReference type="Google" id="ProtNLM"/>
    </source>
</evidence>
<feature type="transmembrane region" description="Helical" evidence="7">
    <location>
        <begin position="280"/>
        <end position="302"/>
    </location>
</feature>
<dbReference type="InterPro" id="IPR027483">
    <property type="entry name" value="PInositol-4-P-4/5-kinase_C_sf"/>
</dbReference>
<dbReference type="Gene3D" id="1.20.1070.10">
    <property type="entry name" value="Rhodopsin 7-helix transmembrane proteins"/>
    <property type="match status" value="1"/>
</dbReference>
<name>A0A6G0W6C7_9STRA</name>
<keyword evidence="2 7" id="KW-0812">Transmembrane</keyword>
<dbReference type="PROSITE" id="PS50261">
    <property type="entry name" value="G_PROTEIN_RECEP_F2_4"/>
    <property type="match status" value="1"/>
</dbReference>
<evidence type="ECO:0000256" key="6">
    <source>
        <dbReference type="SAM" id="MobiDB-lite"/>
    </source>
</evidence>
<dbReference type="SUPFAM" id="SSF56104">
    <property type="entry name" value="SAICAR synthase-like"/>
    <property type="match status" value="1"/>
</dbReference>
<dbReference type="GO" id="GO:0005886">
    <property type="term" value="C:plasma membrane"/>
    <property type="evidence" value="ECO:0007669"/>
    <property type="project" value="TreeGrafter"/>
</dbReference>
<dbReference type="GO" id="GO:0007166">
    <property type="term" value="P:cell surface receptor signaling pathway"/>
    <property type="evidence" value="ECO:0007669"/>
    <property type="project" value="InterPro"/>
</dbReference>
<dbReference type="InterPro" id="IPR017981">
    <property type="entry name" value="GPCR_2-like_7TM"/>
</dbReference>
<dbReference type="EMBL" id="VJMJ01000330">
    <property type="protein sequence ID" value="KAF0722615.1"/>
    <property type="molecule type" value="Genomic_DNA"/>
</dbReference>
<evidence type="ECO:0000313" key="11">
    <source>
        <dbReference type="EMBL" id="KAF0722615.1"/>
    </source>
</evidence>
<dbReference type="Pfam" id="PF01504">
    <property type="entry name" value="PIP5K"/>
    <property type="match status" value="2"/>
</dbReference>
<feature type="domain" description="PIPK" evidence="10">
    <location>
        <begin position="416"/>
        <end position="783"/>
    </location>
</feature>
<keyword evidence="12" id="KW-1185">Reference proteome</keyword>
<keyword evidence="5" id="KW-0547">Nucleotide-binding</keyword>
<evidence type="ECO:0000313" key="12">
    <source>
        <dbReference type="Proteomes" id="UP000481153"/>
    </source>
</evidence>
<keyword evidence="5" id="KW-0808">Transferase</keyword>
<reference evidence="11 12" key="1">
    <citation type="submission" date="2019-07" db="EMBL/GenBank/DDBJ databases">
        <title>Genomics analysis of Aphanomyces spp. identifies a new class of oomycete effector associated with host adaptation.</title>
        <authorList>
            <person name="Gaulin E."/>
        </authorList>
    </citation>
    <scope>NUCLEOTIDE SEQUENCE [LARGE SCALE GENOMIC DNA]</scope>
    <source>
        <strain evidence="11 12">ATCC 201684</strain>
    </source>
</reference>
<dbReference type="Gene3D" id="3.30.800.10">
    <property type="entry name" value="Phosphatidylinositol Phosphate Kinase II Beta"/>
    <property type="match status" value="1"/>
</dbReference>
<evidence type="ECO:0000256" key="2">
    <source>
        <dbReference type="ARBA" id="ARBA00022692"/>
    </source>
</evidence>
<feature type="transmembrane region" description="Helical" evidence="7">
    <location>
        <begin position="83"/>
        <end position="103"/>
    </location>
</feature>
<dbReference type="GO" id="GO:0046854">
    <property type="term" value="P:phosphatidylinositol phosphate biosynthetic process"/>
    <property type="evidence" value="ECO:0007669"/>
    <property type="project" value="TreeGrafter"/>
</dbReference>
<comment type="caution">
    <text evidence="11">The sequence shown here is derived from an EMBL/GenBank/DDBJ whole genome shotgun (WGS) entry which is preliminary data.</text>
</comment>
<dbReference type="InterPro" id="IPR002498">
    <property type="entry name" value="PInositol-4-P-4/5-kinase_core"/>
</dbReference>
<dbReference type="PANTHER" id="PTHR23086">
    <property type="entry name" value="PHOSPHATIDYLINOSITOL-4-PHOSPHATE 5-KINASE"/>
    <property type="match status" value="1"/>
</dbReference>
<keyword evidence="5" id="KW-0418">Kinase</keyword>
<dbReference type="SMART" id="SM00330">
    <property type="entry name" value="PIPKc"/>
    <property type="match status" value="1"/>
</dbReference>
<dbReference type="InterPro" id="IPR027484">
    <property type="entry name" value="PInositol-4-P-5-kinase_N"/>
</dbReference>
<feature type="transmembrane region" description="Helical" evidence="7">
    <location>
        <begin position="323"/>
        <end position="345"/>
    </location>
</feature>
<feature type="region of interest" description="Disordered" evidence="6">
    <location>
        <begin position="821"/>
        <end position="847"/>
    </location>
</feature>
<evidence type="ECO:0000256" key="7">
    <source>
        <dbReference type="SAM" id="Phobius"/>
    </source>
</evidence>
<organism evidence="11 12">
    <name type="scientific">Aphanomyces euteiches</name>
    <dbReference type="NCBI Taxonomy" id="100861"/>
    <lineage>
        <taxon>Eukaryota</taxon>
        <taxon>Sar</taxon>
        <taxon>Stramenopiles</taxon>
        <taxon>Oomycota</taxon>
        <taxon>Saprolegniomycetes</taxon>
        <taxon>Saprolegniales</taxon>
        <taxon>Verrucalvaceae</taxon>
        <taxon>Aphanomyces</taxon>
    </lineage>
</organism>
<dbReference type="PROSITE" id="PS50262">
    <property type="entry name" value="G_PROTEIN_RECEP_F1_2"/>
    <property type="match status" value="1"/>
</dbReference>
<feature type="transmembrane region" description="Helical" evidence="7">
    <location>
        <begin position="115"/>
        <end position="134"/>
    </location>
</feature>
<evidence type="ECO:0000259" key="8">
    <source>
        <dbReference type="PROSITE" id="PS50261"/>
    </source>
</evidence>
<dbReference type="PANTHER" id="PTHR23086:SF8">
    <property type="entry name" value="PHOSPHATIDYLINOSITOL 5-PHOSPHATE 4-KINASE, ISOFORM A"/>
    <property type="match status" value="1"/>
</dbReference>
<protein>
    <recommendedName>
        <fullName evidence="13">PIPK domain-containing protein</fullName>
    </recommendedName>
</protein>
<feature type="compositionally biased region" description="Polar residues" evidence="6">
    <location>
        <begin position="821"/>
        <end position="839"/>
    </location>
</feature>
<dbReference type="AlphaFoldDB" id="A0A6G0W6C7"/>
<sequence length="847" mass="96808">MTEEKVRPPSSSSIQERMSINRATSSQSSSMRMSIFGRKDDILMDEQHIKTFDMSEEEGTGQVISLRSALFDGLSLKFTWPGFCMGFFGLGVTVVTLIFALLITRIEGHELNAGLVMGAGQTFITSCVVIVTYHGIHAYQRHPNPLLYYRAIMDLLLSIRFLFDPLWLHWGFYTVGEYLSCRYLSAVTEFLFISADAWFFMLTLDLYLSLNNPFTSVKRNRQLYVRFVYLFALVLSVIMASKDGLFGFAEGKFCWTYAKRFDPVANLATNDYFSFNVSTWVAFFIWMVIFYAFAFFVLGSSLRRLRMGLSKTMETRKGMLRDGAVSIISYTVYWTVTFAFYAAWYSPSAPADELQKDQVFKLYCYLLAGRGIVTYFLWFVINSPKRITTEWLHFSPEGVDTNVSAQLNTSLQKDLLEYTIKGMLRAIQESDEVFEATAADESNRRSSVNSSRSMDNIRLTVIDSLPRSSQHVQETKQHLKRSIHFVNYRPGTFAQLREHFNLSASNFVDSFEQATKPSISEGASGAFMFFSKDMRFIVKSMVESEARFLAKIAPDYRNHIMANPDSKLTRFFGCFMITLHGNKFYFVVMENLFANAPEIHHRYDIKGSWVNRSYQNPREGAKVKCRYCSMQFIYHSNPAKQRTCPNLAGPHEPNVVLKDDDLHHRLRLGRAEGNALLEQLRKDSVFLRDQGIMDYSLLIGVVDVQYKVDKSGSSGQNPHLCDSISGPGLYYVGVIDILQTWNWNKRLERWVKIWLRNKDPHGLSAIPPYAYQVRFESKLRDIIATDEPVSKSVTMGKQHLLPLFAQNSSLEPVSFGSGATPQLVKTRSTNPPARQQSAQAEDPVVWL</sequence>
<keyword evidence="5" id="KW-0067">ATP-binding</keyword>
<dbReference type="GO" id="GO:0005524">
    <property type="term" value="F:ATP binding"/>
    <property type="evidence" value="ECO:0007669"/>
    <property type="project" value="UniProtKB-UniRule"/>
</dbReference>
<dbReference type="Proteomes" id="UP000481153">
    <property type="component" value="Unassembled WGS sequence"/>
</dbReference>
<dbReference type="InterPro" id="IPR023610">
    <property type="entry name" value="PInositol-4/5-P-5/4-kinase"/>
</dbReference>
<feature type="transmembrane region" description="Helical" evidence="7">
    <location>
        <begin position="183"/>
        <end position="202"/>
    </location>
</feature>
<evidence type="ECO:0000256" key="5">
    <source>
        <dbReference type="PROSITE-ProRule" id="PRU00781"/>
    </source>
</evidence>
<keyword evidence="3 7" id="KW-1133">Transmembrane helix</keyword>
<feature type="region of interest" description="Disordered" evidence="6">
    <location>
        <begin position="1"/>
        <end position="31"/>
    </location>
</feature>
<evidence type="ECO:0000259" key="9">
    <source>
        <dbReference type="PROSITE" id="PS50262"/>
    </source>
</evidence>
<accession>A0A6G0W6C7</accession>
<dbReference type="Gene3D" id="3.30.810.10">
    <property type="entry name" value="2-Layer Sandwich"/>
    <property type="match status" value="1"/>
</dbReference>
<evidence type="ECO:0000259" key="10">
    <source>
        <dbReference type="PROSITE" id="PS51455"/>
    </source>
</evidence>
<comment type="subcellular location">
    <subcellularLocation>
        <location evidence="1">Membrane</location>
        <topology evidence="1">Multi-pass membrane protein</topology>
    </subcellularLocation>
</comment>
<dbReference type="CDD" id="cd00139">
    <property type="entry name" value="PIPKc"/>
    <property type="match status" value="1"/>
</dbReference>
<feature type="transmembrane region" description="Helical" evidence="7">
    <location>
        <begin position="146"/>
        <end position="163"/>
    </location>
</feature>
<evidence type="ECO:0000256" key="1">
    <source>
        <dbReference type="ARBA" id="ARBA00004141"/>
    </source>
</evidence>
<feature type="compositionally biased region" description="Polar residues" evidence="6">
    <location>
        <begin position="9"/>
        <end position="24"/>
    </location>
</feature>
<keyword evidence="4 7" id="KW-0472">Membrane</keyword>
<dbReference type="GO" id="GO:0016308">
    <property type="term" value="F:1-phosphatidylinositol-4-phosphate 5-kinase activity"/>
    <property type="evidence" value="ECO:0007669"/>
    <property type="project" value="TreeGrafter"/>
</dbReference>